<feature type="transmembrane region" description="Helical" evidence="1">
    <location>
        <begin position="136"/>
        <end position="155"/>
    </location>
</feature>
<comment type="caution">
    <text evidence="2">The sequence shown here is derived from an EMBL/GenBank/DDBJ whole genome shotgun (WGS) entry which is preliminary data.</text>
</comment>
<feature type="transmembrane region" description="Helical" evidence="1">
    <location>
        <begin position="160"/>
        <end position="177"/>
    </location>
</feature>
<keyword evidence="1" id="KW-1133">Transmembrane helix</keyword>
<feature type="transmembrane region" description="Helical" evidence="1">
    <location>
        <begin position="426"/>
        <end position="443"/>
    </location>
</feature>
<evidence type="ECO:0000256" key="1">
    <source>
        <dbReference type="SAM" id="Phobius"/>
    </source>
</evidence>
<feature type="transmembrane region" description="Helical" evidence="1">
    <location>
        <begin position="350"/>
        <end position="371"/>
    </location>
</feature>
<protein>
    <submittedName>
        <fullName evidence="2">Uncharacterized protein</fullName>
    </submittedName>
</protein>
<feature type="transmembrane region" description="Helical" evidence="1">
    <location>
        <begin position="12"/>
        <end position="33"/>
    </location>
</feature>
<keyword evidence="1" id="KW-0812">Transmembrane</keyword>
<feature type="transmembrane region" description="Helical" evidence="1">
    <location>
        <begin position="183"/>
        <end position="203"/>
    </location>
</feature>
<dbReference type="Proteomes" id="UP000215509">
    <property type="component" value="Unassembled WGS sequence"/>
</dbReference>
<accession>A0A229UTP1</accession>
<dbReference type="EMBL" id="NMQW01000014">
    <property type="protein sequence ID" value="OXM86535.1"/>
    <property type="molecule type" value="Genomic_DNA"/>
</dbReference>
<feature type="transmembrane region" description="Helical" evidence="1">
    <location>
        <begin position="263"/>
        <end position="283"/>
    </location>
</feature>
<feature type="transmembrane region" description="Helical" evidence="1">
    <location>
        <begin position="386"/>
        <end position="406"/>
    </location>
</feature>
<keyword evidence="1" id="KW-0472">Membrane</keyword>
<sequence>MVNSFMNRRTVTIWFIFILSFATMTVGFFGNYWKSVDQGWFDSFQIDSESLVIGKMVKSEREGIFSSSGLMGTFNNIPSGGNDKFLDQYKLLNGELNGGKYERYTSQIGLQGITFSIVDKILPFKKKQDLINSLKFVNSLIFSLILTLFVVWIYLEFNSVFISIFLLLSTLYSQWIVLFGRNLYWIIWTMFLPFIITLIFVYFEDKKGKFPKYLYVLCIYLSVFIKCASGYEYLSTILLAMITPFIYYGFSRKWGIREVIRKITLAGVTSIISFLSTILVNLWQLAIELGSFKVAANTIWYNVLKRTHATGDNFSANLRESLDASIVTVLEKYWSGIVINLSNIMPSSSFIIFSAEKILLFFIIITALVFASNEYFPTIVRQRNKLISLSVTLWFSFLAPISWFILAKGHSYIHTHMNHVLWQLPFTLYGFALIGVILESMVLDLNLKYPLFKKGLLGLLIIILLGFAYSTYSNSKIQERKIDELINKSVSSITLEDYKIFINIENNKIIYVDLDKKNDNIKLANKFYLHIIPLDNNFLSGERRQYGFDNLDFYFTQDKIKTFSKYHGFNIVVKDLPPYGIKKIETGQFNDKERIWGKVIDISYDSYKTRDIIPGKVNDDNWTNGISTNKKIILLKYNLENVSNISKAQFVILKDGSKVKITSIEFIYPDWIHVNLETEIDPINGYPNKIDILE</sequence>
<evidence type="ECO:0000313" key="3">
    <source>
        <dbReference type="Proteomes" id="UP000215509"/>
    </source>
</evidence>
<organism evidence="2 3">
    <name type="scientific">Paenibacillus rigui</name>
    <dbReference type="NCBI Taxonomy" id="554312"/>
    <lineage>
        <taxon>Bacteria</taxon>
        <taxon>Bacillati</taxon>
        <taxon>Bacillota</taxon>
        <taxon>Bacilli</taxon>
        <taxon>Bacillales</taxon>
        <taxon>Paenibacillaceae</taxon>
        <taxon>Paenibacillus</taxon>
    </lineage>
</organism>
<feature type="transmembrane region" description="Helical" evidence="1">
    <location>
        <begin position="233"/>
        <end position="251"/>
    </location>
</feature>
<reference evidence="2 3" key="1">
    <citation type="submission" date="2017-07" db="EMBL/GenBank/DDBJ databases">
        <title>Genome sequencing and assembly of Paenibacillus rigui.</title>
        <authorList>
            <person name="Mayilraj S."/>
        </authorList>
    </citation>
    <scope>NUCLEOTIDE SEQUENCE [LARGE SCALE GENOMIC DNA]</scope>
    <source>
        <strain evidence="2 3">JCM 16352</strain>
    </source>
</reference>
<feature type="transmembrane region" description="Helical" evidence="1">
    <location>
        <begin position="455"/>
        <end position="472"/>
    </location>
</feature>
<dbReference type="AlphaFoldDB" id="A0A229UTP1"/>
<proteinExistence type="predicted"/>
<evidence type="ECO:0000313" key="2">
    <source>
        <dbReference type="EMBL" id="OXM86535.1"/>
    </source>
</evidence>
<gene>
    <name evidence="2" type="ORF">CF651_10210</name>
</gene>
<keyword evidence="3" id="KW-1185">Reference proteome</keyword>
<name>A0A229UTP1_9BACL</name>